<evidence type="ECO:0000256" key="1">
    <source>
        <dbReference type="ARBA" id="ARBA00006484"/>
    </source>
</evidence>
<dbReference type="InterPro" id="IPR039566">
    <property type="entry name" value="CvfB_S1_st"/>
</dbReference>
<dbReference type="GO" id="GO:0016020">
    <property type="term" value="C:membrane"/>
    <property type="evidence" value="ECO:0007669"/>
    <property type="project" value="TreeGrafter"/>
</dbReference>
<dbReference type="InterPro" id="IPR057326">
    <property type="entry name" value="KR_dom"/>
</dbReference>
<dbReference type="CDD" id="cd05233">
    <property type="entry name" value="SDR_c"/>
    <property type="match status" value="2"/>
</dbReference>
<dbReference type="InterPro" id="IPR020904">
    <property type="entry name" value="Sc_DH/Rdtase_CS"/>
</dbReference>
<dbReference type="GO" id="GO:0016491">
    <property type="term" value="F:oxidoreductase activity"/>
    <property type="evidence" value="ECO:0007669"/>
    <property type="project" value="UniProtKB-KW"/>
</dbReference>
<accession>A0A812IR01</accession>
<feature type="domain" description="Ketoreductase" evidence="4">
    <location>
        <begin position="2"/>
        <end position="186"/>
    </location>
</feature>
<comment type="similarity">
    <text evidence="1">Belongs to the short-chain dehydrogenases/reductases (SDR) family.</text>
</comment>
<evidence type="ECO:0000256" key="2">
    <source>
        <dbReference type="ARBA" id="ARBA00023002"/>
    </source>
</evidence>
<dbReference type="PANTHER" id="PTHR44196">
    <property type="entry name" value="DEHYDROGENASE/REDUCTASE SDR FAMILY MEMBER 7B"/>
    <property type="match status" value="1"/>
</dbReference>
<dbReference type="AlphaFoldDB" id="A0A812IR01"/>
<comment type="caution">
    <text evidence="5">The sequence shown here is derived from an EMBL/GenBank/DDBJ whole genome shotgun (WGS) entry which is preliminary data.</text>
</comment>
<keyword evidence="2" id="KW-0560">Oxidoreductase</keyword>
<keyword evidence="6" id="KW-1185">Reference proteome</keyword>
<name>A0A812IR01_SYMPI</name>
<dbReference type="Pfam" id="PF00106">
    <property type="entry name" value="adh_short"/>
    <property type="match status" value="2"/>
</dbReference>
<sequence length="821" mass="89321">MAKVMVTGASSGLGAEIAKRFAQRGDHLVVVARRQSLLENLQAELLACGAAGAEYRAVDLADAEQVQNLADDLPALGIEVLINNAALGHWDYTWDTTPDTMRSMIAVNVSAVAVLSTAFSQLRHQQAARLMNVASGAGYALFESAIPYSATKFFVTALTEGLSRELASQNHPMRAQLLAPGPIATEFTANSLEGSKMVFAEGDMAGIQFHTAEEVAELAMQLYDSDAMVGAVQPDMTFKLSDGLHTEPAMLTIGQTYTLRVLKMTEQGAYVDGENLGEILLPTKFCPPDLAVDSSLPVFVYQDSETRLIVTTQIPKVQVGQFAYLEAVANTDFGTFMDWGLDKDLLTPFGEQHRRMEVGHSYLVYVYLNSADGRITASSKIDKFLDDEATHDFAAGQQVDLIIANSTDLGFKAIINHSHWGLLYKDEVNERLSFGQSRRGFVKFVRADGKIDLALKQEQETRDQHAMTVLNYLKAHDGFAAVHDKSDPAIMQKLFGCFGCIQQGRTGLYLTLSCLPKPDPPRSLLKRKIILQLFFKPSGRRNRHNGRQHCNQLGRVFMDITGKLAVVTGAGSGIGRALAISLAQHGARGVVCTDLNGENAAATAEMIGDVATAQPLDVADEAAIEQLVQEVEQQQGGIDLFVSNAGYGRRGGLDLSTTEWQRMMNVHTWSHLAAARAVMPGMVARGEGYFLNTASAAGLLTQIDSGPYAVSKHAAVAFAEWLLINYADQGIGVSVLCPQAVRTNILGPNALKGGSSNSRQAAADGILEPDFVAQACIEAVQAERFLVLPHPEVETYFQRKANDYDRWLSGMRRFRQRLLAR</sequence>
<dbReference type="Gene3D" id="2.40.50.140">
    <property type="entry name" value="Nucleic acid-binding proteins"/>
    <property type="match status" value="1"/>
</dbReference>
<dbReference type="FunFam" id="3.40.50.720:FF:000084">
    <property type="entry name" value="Short-chain dehydrogenase reductase"/>
    <property type="match status" value="1"/>
</dbReference>
<dbReference type="InterPro" id="IPR012340">
    <property type="entry name" value="NA-bd_OB-fold"/>
</dbReference>
<dbReference type="InterPro" id="IPR036291">
    <property type="entry name" value="NAD(P)-bd_dom_sf"/>
</dbReference>
<dbReference type="SMART" id="SM00822">
    <property type="entry name" value="PKS_KR"/>
    <property type="match status" value="1"/>
</dbReference>
<dbReference type="PANTHER" id="PTHR44196:SF1">
    <property type="entry name" value="DEHYDROGENASE_REDUCTASE SDR FAMILY MEMBER 7B"/>
    <property type="match status" value="1"/>
</dbReference>
<comment type="function">
    <text evidence="3">Putative oxidoreductase.</text>
</comment>
<proteinExistence type="inferred from homology"/>
<evidence type="ECO:0000259" key="4">
    <source>
        <dbReference type="SMART" id="SM00822"/>
    </source>
</evidence>
<evidence type="ECO:0000313" key="5">
    <source>
        <dbReference type="EMBL" id="CAE7148557.1"/>
    </source>
</evidence>
<dbReference type="PROSITE" id="PS00061">
    <property type="entry name" value="ADH_SHORT"/>
    <property type="match status" value="1"/>
</dbReference>
<reference evidence="5" key="1">
    <citation type="submission" date="2021-02" db="EMBL/GenBank/DDBJ databases">
        <authorList>
            <person name="Dougan E. K."/>
            <person name="Rhodes N."/>
            <person name="Thang M."/>
            <person name="Chan C."/>
        </authorList>
    </citation>
    <scope>NUCLEOTIDE SEQUENCE</scope>
</reference>
<dbReference type="OrthoDB" id="448193at2759"/>
<evidence type="ECO:0000256" key="3">
    <source>
        <dbReference type="ARBA" id="ARBA00037096"/>
    </source>
</evidence>
<dbReference type="Gene3D" id="3.40.50.720">
    <property type="entry name" value="NAD(P)-binding Rossmann-like Domain"/>
    <property type="match status" value="2"/>
</dbReference>
<dbReference type="PRINTS" id="PR00081">
    <property type="entry name" value="GDHRDH"/>
</dbReference>
<dbReference type="EMBL" id="CAJNIZ010000001">
    <property type="protein sequence ID" value="CAE7148557.1"/>
    <property type="molecule type" value="Genomic_DNA"/>
</dbReference>
<dbReference type="SUPFAM" id="SSF51735">
    <property type="entry name" value="NAD(P)-binding Rossmann-fold domains"/>
    <property type="match status" value="2"/>
</dbReference>
<dbReference type="InterPro" id="IPR002347">
    <property type="entry name" value="SDR_fam"/>
</dbReference>
<protein>
    <submittedName>
        <fullName evidence="5">PtlF protein</fullName>
    </submittedName>
</protein>
<dbReference type="Pfam" id="PF13509">
    <property type="entry name" value="S1_2"/>
    <property type="match status" value="1"/>
</dbReference>
<organism evidence="5 6">
    <name type="scientific">Symbiodinium pilosum</name>
    <name type="common">Dinoflagellate</name>
    <dbReference type="NCBI Taxonomy" id="2952"/>
    <lineage>
        <taxon>Eukaryota</taxon>
        <taxon>Sar</taxon>
        <taxon>Alveolata</taxon>
        <taxon>Dinophyceae</taxon>
        <taxon>Suessiales</taxon>
        <taxon>Symbiodiniaceae</taxon>
        <taxon>Symbiodinium</taxon>
    </lineage>
</organism>
<gene>
    <name evidence="5" type="primary">ptlF</name>
    <name evidence="5" type="ORF">SPIL2461_LOCUS3</name>
</gene>
<dbReference type="Proteomes" id="UP000649617">
    <property type="component" value="Unassembled WGS sequence"/>
</dbReference>
<evidence type="ECO:0000313" key="6">
    <source>
        <dbReference type="Proteomes" id="UP000649617"/>
    </source>
</evidence>